<reference evidence="3 4" key="1">
    <citation type="submission" date="2020-03" db="EMBL/GenBank/DDBJ databases">
        <title>WGS of actinomycetes isolated from Thailand.</title>
        <authorList>
            <person name="Thawai C."/>
        </authorList>
    </citation>
    <scope>NUCLEOTIDE SEQUENCE [LARGE SCALE GENOMIC DNA]</scope>
    <source>
        <strain evidence="3 4">PRB2-1</strain>
    </source>
</reference>
<protein>
    <recommendedName>
        <fullName evidence="2">Ricin B lectin domain-containing protein</fullName>
    </recommendedName>
</protein>
<gene>
    <name evidence="3" type="ORF">HCN08_22470</name>
</gene>
<comment type="caution">
    <text evidence="3">The sequence shown here is derived from an EMBL/GenBank/DDBJ whole genome shotgun (WGS) entry which is preliminary data.</text>
</comment>
<feature type="domain" description="Ricin B lectin" evidence="2">
    <location>
        <begin position="184"/>
        <end position="313"/>
    </location>
</feature>
<dbReference type="EMBL" id="JAATEJ010000019">
    <property type="protein sequence ID" value="NJP46148.1"/>
    <property type="molecule type" value="Genomic_DNA"/>
</dbReference>
<keyword evidence="1" id="KW-0732">Signal</keyword>
<evidence type="ECO:0000313" key="3">
    <source>
        <dbReference type="EMBL" id="NJP46148.1"/>
    </source>
</evidence>
<dbReference type="Proteomes" id="UP000734511">
    <property type="component" value="Unassembled WGS sequence"/>
</dbReference>
<accession>A0ABX0ZXJ9</accession>
<proteinExistence type="predicted"/>
<dbReference type="Gene3D" id="3.90.1720.10">
    <property type="entry name" value="endopeptidase domain like (from Nostoc punctiforme)"/>
    <property type="match status" value="1"/>
</dbReference>
<feature type="chain" id="PRO_5045971489" description="Ricin B lectin domain-containing protein" evidence="1">
    <location>
        <begin position="34"/>
        <end position="315"/>
    </location>
</feature>
<dbReference type="PROSITE" id="PS50231">
    <property type="entry name" value="RICIN_B_LECTIN"/>
    <property type="match status" value="1"/>
</dbReference>
<dbReference type="InterPro" id="IPR035992">
    <property type="entry name" value="Ricin_B-like_lectins"/>
</dbReference>
<dbReference type="Pfam" id="PF00652">
    <property type="entry name" value="Ricin_B_lectin"/>
    <property type="match status" value="1"/>
</dbReference>
<organism evidence="3 4">
    <name type="scientific">Actinacidiphila epipremni</name>
    <dbReference type="NCBI Taxonomy" id="2053013"/>
    <lineage>
        <taxon>Bacteria</taxon>
        <taxon>Bacillati</taxon>
        <taxon>Actinomycetota</taxon>
        <taxon>Actinomycetes</taxon>
        <taxon>Kitasatosporales</taxon>
        <taxon>Streptomycetaceae</taxon>
        <taxon>Actinacidiphila</taxon>
    </lineage>
</organism>
<evidence type="ECO:0000313" key="4">
    <source>
        <dbReference type="Proteomes" id="UP000734511"/>
    </source>
</evidence>
<name>A0ABX0ZXJ9_9ACTN</name>
<dbReference type="Gene3D" id="2.80.10.50">
    <property type="match status" value="3"/>
</dbReference>
<keyword evidence="4" id="KW-1185">Reference proteome</keyword>
<evidence type="ECO:0000256" key="1">
    <source>
        <dbReference type="SAM" id="SignalP"/>
    </source>
</evidence>
<dbReference type="SUPFAM" id="SSF54001">
    <property type="entry name" value="Cysteine proteinases"/>
    <property type="match status" value="1"/>
</dbReference>
<feature type="signal peptide" evidence="1">
    <location>
        <begin position="1"/>
        <end position="33"/>
    </location>
</feature>
<dbReference type="SMART" id="SM00458">
    <property type="entry name" value="RICIN"/>
    <property type="match status" value="1"/>
</dbReference>
<evidence type="ECO:0000259" key="2">
    <source>
        <dbReference type="SMART" id="SM00458"/>
    </source>
</evidence>
<dbReference type="InterPro" id="IPR038765">
    <property type="entry name" value="Papain-like_cys_pep_sf"/>
</dbReference>
<dbReference type="SUPFAM" id="SSF50370">
    <property type="entry name" value="Ricin B-like lectins"/>
    <property type="match status" value="1"/>
</dbReference>
<dbReference type="InterPro" id="IPR000772">
    <property type="entry name" value="Ricin_B_lectin"/>
</dbReference>
<sequence length="315" mass="32881">MTVRSVKRAARAALVAVALAGAVLGVAAPGAVAAGPAAAPALSATNGDIARSEMLARAQQWVAEGVPYSQSAFWTDSNGSYRQDCSGFVSMAWHLGSSRTTYTLPDVAAKLSSLDVLQPGDMIDTNSAMEHVVLFKAWTDSSHTTATVLEEAHSGTNTRQAQYARSYLTANGFTPYRYDHALDRPQYANAKSGLCLSVSGGGSLDDGGAVIQWTCNGGPEQQWKWLDGRLVNAKSGKCLSVAGGGSAADGAAVVQWACNSGPEQQWTYHAHTGEWTNGNGKYLSVSGHGSTDPGAAVIQWSQSNGPEQRWSAAAA</sequence>
<dbReference type="CDD" id="cd00161">
    <property type="entry name" value="beta-trefoil_Ricin-like"/>
    <property type="match status" value="1"/>
</dbReference>
<dbReference type="RefSeq" id="WP_167984994.1">
    <property type="nucleotide sequence ID" value="NZ_JAATEJ010000019.1"/>
</dbReference>